<dbReference type="KEGG" id="cpip:CJF12_10655"/>
<protein>
    <submittedName>
        <fullName evidence="1">Uncharacterized protein</fullName>
    </submittedName>
</protein>
<gene>
    <name evidence="1" type="ORF">IQ37_15195</name>
</gene>
<dbReference type="EMBL" id="JPRJ01000034">
    <property type="protein sequence ID" value="KFF21383.1"/>
    <property type="molecule type" value="Genomic_DNA"/>
</dbReference>
<organism evidence="1 2">
    <name type="scientific">Chryseobacterium piperi</name>
    <dbReference type="NCBI Taxonomy" id="558152"/>
    <lineage>
        <taxon>Bacteria</taxon>
        <taxon>Pseudomonadati</taxon>
        <taxon>Bacteroidota</taxon>
        <taxon>Flavobacteriia</taxon>
        <taxon>Flavobacteriales</taxon>
        <taxon>Weeksellaceae</taxon>
        <taxon>Chryseobacterium group</taxon>
        <taxon>Chryseobacterium</taxon>
    </lineage>
</organism>
<name>A0A086AXG9_9FLAO</name>
<dbReference type="AlphaFoldDB" id="A0A086AXG9"/>
<dbReference type="RefSeq" id="WP_034686462.1">
    <property type="nucleotide sequence ID" value="NZ_CP023049.2"/>
</dbReference>
<keyword evidence="2" id="KW-1185">Reference proteome</keyword>
<evidence type="ECO:0000313" key="2">
    <source>
        <dbReference type="Proteomes" id="UP000028709"/>
    </source>
</evidence>
<dbReference type="eggNOG" id="ENOG5033CX6">
    <property type="taxonomic scope" value="Bacteria"/>
</dbReference>
<evidence type="ECO:0000313" key="1">
    <source>
        <dbReference type="EMBL" id="KFF21383.1"/>
    </source>
</evidence>
<proteinExistence type="predicted"/>
<dbReference type="OrthoDB" id="3035737at2"/>
<comment type="caution">
    <text evidence="1">The sequence shown here is derived from an EMBL/GenBank/DDBJ whole genome shotgun (WGS) entry which is preliminary data.</text>
</comment>
<reference evidence="1 2" key="1">
    <citation type="submission" date="2014-07" db="EMBL/GenBank/DDBJ databases">
        <title>Genome of Chryseobacterium piperi CTM.</title>
        <authorList>
            <person name="Pipes S.E."/>
            <person name="Stropko S.J."/>
            <person name="Newman J.D."/>
        </authorList>
    </citation>
    <scope>NUCLEOTIDE SEQUENCE [LARGE SCALE GENOMIC DNA]</scope>
    <source>
        <strain evidence="1 2">CTM</strain>
    </source>
</reference>
<dbReference type="Proteomes" id="UP000028709">
    <property type="component" value="Unassembled WGS sequence"/>
</dbReference>
<sequence length="75" mass="8927">MKKVRFNNRKVKTSYLLPRRNFIVGMGSIFNLRGSYFDYDTSVTEKIADRRAIENDWEMIGQDLRNAKQKLESCY</sequence>
<accession>A0A086AXG9</accession>